<evidence type="ECO:0000313" key="2">
    <source>
        <dbReference type="Proteomes" id="UP000790377"/>
    </source>
</evidence>
<sequence length="202" mass="21942">EALTWNRLVHPNLLPFYGVFLPGGDIERVSFISPWMENGHVNQYLQRHPNADRGKLATGIIMGLAYLHRPSVAVIHGDLQPSNILVTSTGTAFIAGFSPDPLRHLAASAADAPHSGGTYPYQAPESLLKDEPVTMAAISTPLGVRYGRYSIIPMPGYVRLGTNMIANTRIDLFGTATVSWPWYCWSDHGTSEQATASLSKPG</sequence>
<reference evidence="1" key="1">
    <citation type="journal article" date="2021" name="New Phytol.">
        <title>Evolutionary innovations through gain and loss of genes in the ectomycorrhizal Boletales.</title>
        <authorList>
            <person name="Wu G."/>
            <person name="Miyauchi S."/>
            <person name="Morin E."/>
            <person name="Kuo A."/>
            <person name="Drula E."/>
            <person name="Varga T."/>
            <person name="Kohler A."/>
            <person name="Feng B."/>
            <person name="Cao Y."/>
            <person name="Lipzen A."/>
            <person name="Daum C."/>
            <person name="Hundley H."/>
            <person name="Pangilinan J."/>
            <person name="Johnson J."/>
            <person name="Barry K."/>
            <person name="LaButti K."/>
            <person name="Ng V."/>
            <person name="Ahrendt S."/>
            <person name="Min B."/>
            <person name="Choi I.G."/>
            <person name="Park H."/>
            <person name="Plett J.M."/>
            <person name="Magnuson J."/>
            <person name="Spatafora J.W."/>
            <person name="Nagy L.G."/>
            <person name="Henrissat B."/>
            <person name="Grigoriev I.V."/>
            <person name="Yang Z.L."/>
            <person name="Xu J."/>
            <person name="Martin F.M."/>
        </authorList>
    </citation>
    <scope>NUCLEOTIDE SEQUENCE</scope>
    <source>
        <strain evidence="1">ATCC 28755</strain>
    </source>
</reference>
<name>A0ACB8AEM3_9AGAM</name>
<dbReference type="Proteomes" id="UP000790377">
    <property type="component" value="Unassembled WGS sequence"/>
</dbReference>
<comment type="caution">
    <text evidence="1">The sequence shown here is derived from an EMBL/GenBank/DDBJ whole genome shotgun (WGS) entry which is preliminary data.</text>
</comment>
<feature type="non-terminal residue" evidence="1">
    <location>
        <position position="1"/>
    </location>
</feature>
<evidence type="ECO:0000313" key="1">
    <source>
        <dbReference type="EMBL" id="KAH7911605.1"/>
    </source>
</evidence>
<gene>
    <name evidence="1" type="ORF">BJ138DRAFT_1006286</name>
</gene>
<accession>A0ACB8AEM3</accession>
<organism evidence="1 2">
    <name type="scientific">Hygrophoropsis aurantiaca</name>
    <dbReference type="NCBI Taxonomy" id="72124"/>
    <lineage>
        <taxon>Eukaryota</taxon>
        <taxon>Fungi</taxon>
        <taxon>Dikarya</taxon>
        <taxon>Basidiomycota</taxon>
        <taxon>Agaricomycotina</taxon>
        <taxon>Agaricomycetes</taxon>
        <taxon>Agaricomycetidae</taxon>
        <taxon>Boletales</taxon>
        <taxon>Coniophorineae</taxon>
        <taxon>Hygrophoropsidaceae</taxon>
        <taxon>Hygrophoropsis</taxon>
    </lineage>
</organism>
<protein>
    <submittedName>
        <fullName evidence="1">Kinase-like domain-containing protein</fullName>
    </submittedName>
</protein>
<keyword evidence="2" id="KW-1185">Reference proteome</keyword>
<proteinExistence type="predicted"/>
<dbReference type="EMBL" id="MU267673">
    <property type="protein sequence ID" value="KAH7911605.1"/>
    <property type="molecule type" value="Genomic_DNA"/>
</dbReference>